<gene>
    <name evidence="2" type="ORF">GKC44_00410</name>
</gene>
<feature type="region of interest" description="Disordered" evidence="1">
    <location>
        <begin position="451"/>
        <end position="480"/>
    </location>
</feature>
<comment type="caution">
    <text evidence="2">The sequence shown here is derived from an EMBL/GenBank/DDBJ whole genome shotgun (WGS) entry which is preliminary data.</text>
</comment>
<reference evidence="2 3" key="1">
    <citation type="submission" date="2019-11" db="EMBL/GenBank/DDBJ databases">
        <title>Draft Genome Sequence of Plant Growth-Promoting Rhizosphere-Associated Bacteria.</title>
        <authorList>
            <person name="Vasilyev I.Y."/>
            <person name="Radchenko V."/>
            <person name="Ilnitskaya E.V."/>
        </authorList>
    </citation>
    <scope>NUCLEOTIDE SEQUENCE [LARGE SCALE GENOMIC DNA]</scope>
    <source>
        <strain evidence="2 3">VRA_07sq_f</strain>
    </source>
</reference>
<dbReference type="InterPro" id="IPR021145">
    <property type="entry name" value="Portal_protein_SPP1_Gp6-like"/>
</dbReference>
<evidence type="ECO:0000256" key="1">
    <source>
        <dbReference type="SAM" id="MobiDB-lite"/>
    </source>
</evidence>
<dbReference type="Pfam" id="PF05133">
    <property type="entry name" value="SPP1_portal"/>
    <property type="match status" value="1"/>
</dbReference>
<organism evidence="2 3">
    <name type="scientific">Lentilactobacillus parabuchneri</name>
    <dbReference type="NCBI Taxonomy" id="152331"/>
    <lineage>
        <taxon>Bacteria</taxon>
        <taxon>Bacillati</taxon>
        <taxon>Bacillota</taxon>
        <taxon>Bacilli</taxon>
        <taxon>Lactobacillales</taxon>
        <taxon>Lactobacillaceae</taxon>
        <taxon>Lentilactobacillus</taxon>
    </lineage>
</organism>
<evidence type="ECO:0000313" key="2">
    <source>
        <dbReference type="EMBL" id="MSE19747.1"/>
    </source>
</evidence>
<dbReference type="NCBIfam" id="TIGR01538">
    <property type="entry name" value="portal_SPP1"/>
    <property type="match status" value="1"/>
</dbReference>
<feature type="compositionally biased region" description="Basic and acidic residues" evidence="1">
    <location>
        <begin position="470"/>
        <end position="480"/>
    </location>
</feature>
<proteinExistence type="predicted"/>
<sequence>MEIKQMQDLLKATDKRRNKFNHQFQRSLRYYKNENDITNRNNGESKLNEHGKDDILRSADNRVSHNFHELLVDQEAGYLTTVPPDIDIEDDNLNTKITDALGDEFKLRLNQLVVDAANAGVGWLHYWIDGDGQFRYGIVSPNQVTPIYSSDLNRKLIAVRRTYRQLNPDNGKYFNIHEYWTDKDCTVFKSELPNYSDLELCENWFSIYDVSSGDETGTSSVLKHGLGKIPFIPFSKNKYELPDLKKYKGLIDVYDNVYNGFVNDVDDIQQVILILTNYGGESLKEFKETLKEAHAIKVDSVGGTDKSGVDKLTIDIPVEARNTLLQSTKSDIFTYGEGIDPADFKNDSNASGTAIKMLYSTLELKAGTTESYFTDSLNTLIRAIMNWLHIGDADSRPINQTWHRNQVQNDLEKAQTVSQVAQYSSDEAVAKANPIVDDWQQELKDRQDDIVKRDGYDDPNALDNIEPDDDQQHKEDDNNK</sequence>
<dbReference type="EMBL" id="WKKY01000002">
    <property type="protein sequence ID" value="MSE19747.1"/>
    <property type="molecule type" value="Genomic_DNA"/>
</dbReference>
<dbReference type="RefSeq" id="WP_343509553.1">
    <property type="nucleotide sequence ID" value="NZ_JBAPMB010000018.1"/>
</dbReference>
<dbReference type="Proteomes" id="UP000491237">
    <property type="component" value="Unassembled WGS sequence"/>
</dbReference>
<evidence type="ECO:0000313" key="3">
    <source>
        <dbReference type="Proteomes" id="UP000491237"/>
    </source>
</evidence>
<dbReference type="AlphaFoldDB" id="A0A844EAB9"/>
<accession>A0A844EAB9</accession>
<dbReference type="InterPro" id="IPR006428">
    <property type="entry name" value="Portal_SPP1-type"/>
</dbReference>
<protein>
    <submittedName>
        <fullName evidence="2">Phage portal protein</fullName>
    </submittedName>
</protein>
<name>A0A844EAB9_9LACO</name>